<keyword evidence="3" id="KW-0813">Transport</keyword>
<comment type="subcellular location">
    <subcellularLocation>
        <location evidence="1">Cell outer membrane</location>
    </subcellularLocation>
</comment>
<evidence type="ECO:0000256" key="4">
    <source>
        <dbReference type="ARBA" id="ARBA00022452"/>
    </source>
</evidence>
<dbReference type="Gene3D" id="1.20.1600.10">
    <property type="entry name" value="Outer membrane efflux proteins (OEP)"/>
    <property type="match status" value="1"/>
</dbReference>
<feature type="chain" id="PRO_5016253793" evidence="8">
    <location>
        <begin position="24"/>
        <end position="490"/>
    </location>
</feature>
<dbReference type="AlphaFoldDB" id="A0A327VQG2"/>
<dbReference type="InterPro" id="IPR051906">
    <property type="entry name" value="TolC-like"/>
</dbReference>
<evidence type="ECO:0000256" key="5">
    <source>
        <dbReference type="ARBA" id="ARBA00022692"/>
    </source>
</evidence>
<sequence length="490" mass="55540">MSSTIKYQITLLAALLLLPMLLAAQTTDTVTLTLPEVIALAKEKSIASKQASTVKETKYWQYRSFRSNYQPQLSLTGILPGYTKSFNQVQQPDGTILFQPVHNNNSTLDLSFTQSIAATGGTIFGSTNMQRFDDFDRKNTLYNGSPYGIGYSQPLWQFNALKWNKKIEPLKYYESRQAYIEAMEQVAITATGYFFDLLLAQVNLQTATTNLANTIRIQEVATVKLELGKISRNEILQLKLEQLKSSKAVGIATRDLQIATLNLRTFTGLDQVSYIRLDLPASVINVKVPTDKVLSEAYANRSDAIAFSRRLAEAKRDVAKAKGDNGINAMLTARLGYSKSAATFSKVYQNPQDQQLVQLEFTVPILDWGRSKSRTRTARANMQFTEYAVEQDKQLFVQQIVTQVTLFDLMKDQLQLTLNADSIASEKSDISRERYVLGNLSITDLSIAFQEKDQARRDYIAALRDYWSAWYELRYLSLYDFQLDKKIDYK</sequence>
<gene>
    <name evidence="9" type="ORF">CLV59_108227</name>
</gene>
<keyword evidence="5" id="KW-0812">Transmembrane</keyword>
<evidence type="ECO:0000256" key="1">
    <source>
        <dbReference type="ARBA" id="ARBA00004442"/>
    </source>
</evidence>
<feature type="signal peptide" evidence="8">
    <location>
        <begin position="1"/>
        <end position="23"/>
    </location>
</feature>
<reference evidence="9 10" key="1">
    <citation type="submission" date="2018-06" db="EMBL/GenBank/DDBJ databases">
        <title>Genomic Encyclopedia of Archaeal and Bacterial Type Strains, Phase II (KMG-II): from individual species to whole genera.</title>
        <authorList>
            <person name="Goeker M."/>
        </authorList>
    </citation>
    <scope>NUCLEOTIDE SEQUENCE [LARGE SCALE GENOMIC DNA]</scope>
    <source>
        <strain evidence="9 10">DSM 29821</strain>
    </source>
</reference>
<keyword evidence="7" id="KW-0998">Cell outer membrane</keyword>
<evidence type="ECO:0000313" key="10">
    <source>
        <dbReference type="Proteomes" id="UP000249819"/>
    </source>
</evidence>
<dbReference type="SUPFAM" id="SSF56954">
    <property type="entry name" value="Outer membrane efflux proteins (OEP)"/>
    <property type="match status" value="1"/>
</dbReference>
<comment type="similarity">
    <text evidence="2">Belongs to the outer membrane factor (OMF) (TC 1.B.17) family.</text>
</comment>
<dbReference type="GO" id="GO:0015288">
    <property type="term" value="F:porin activity"/>
    <property type="evidence" value="ECO:0007669"/>
    <property type="project" value="TreeGrafter"/>
</dbReference>
<dbReference type="RefSeq" id="WP_111594416.1">
    <property type="nucleotide sequence ID" value="NZ_QLMA01000008.1"/>
</dbReference>
<dbReference type="GO" id="GO:0015562">
    <property type="term" value="F:efflux transmembrane transporter activity"/>
    <property type="evidence" value="ECO:0007669"/>
    <property type="project" value="InterPro"/>
</dbReference>
<keyword evidence="4" id="KW-1134">Transmembrane beta strand</keyword>
<dbReference type="PANTHER" id="PTHR30026:SF20">
    <property type="entry name" value="OUTER MEMBRANE PROTEIN TOLC"/>
    <property type="match status" value="1"/>
</dbReference>
<dbReference type="Pfam" id="PF02321">
    <property type="entry name" value="OEP"/>
    <property type="match status" value="1"/>
</dbReference>
<evidence type="ECO:0000256" key="7">
    <source>
        <dbReference type="ARBA" id="ARBA00023237"/>
    </source>
</evidence>
<evidence type="ECO:0000256" key="2">
    <source>
        <dbReference type="ARBA" id="ARBA00007613"/>
    </source>
</evidence>
<protein>
    <submittedName>
        <fullName evidence="9">Outer membrane protein TolC</fullName>
    </submittedName>
</protein>
<evidence type="ECO:0000256" key="3">
    <source>
        <dbReference type="ARBA" id="ARBA00022448"/>
    </source>
</evidence>
<dbReference type="EMBL" id="QLMA01000008">
    <property type="protein sequence ID" value="RAJ76706.1"/>
    <property type="molecule type" value="Genomic_DNA"/>
</dbReference>
<evidence type="ECO:0000256" key="8">
    <source>
        <dbReference type="SAM" id="SignalP"/>
    </source>
</evidence>
<organism evidence="9 10">
    <name type="scientific">Chitinophaga dinghuensis</name>
    <dbReference type="NCBI Taxonomy" id="1539050"/>
    <lineage>
        <taxon>Bacteria</taxon>
        <taxon>Pseudomonadati</taxon>
        <taxon>Bacteroidota</taxon>
        <taxon>Chitinophagia</taxon>
        <taxon>Chitinophagales</taxon>
        <taxon>Chitinophagaceae</taxon>
        <taxon>Chitinophaga</taxon>
    </lineage>
</organism>
<dbReference type="PANTHER" id="PTHR30026">
    <property type="entry name" value="OUTER MEMBRANE PROTEIN TOLC"/>
    <property type="match status" value="1"/>
</dbReference>
<proteinExistence type="inferred from homology"/>
<name>A0A327VQG2_9BACT</name>
<evidence type="ECO:0000256" key="6">
    <source>
        <dbReference type="ARBA" id="ARBA00023136"/>
    </source>
</evidence>
<evidence type="ECO:0000313" key="9">
    <source>
        <dbReference type="EMBL" id="RAJ76706.1"/>
    </source>
</evidence>
<keyword evidence="8" id="KW-0732">Signal</keyword>
<dbReference type="GO" id="GO:0009279">
    <property type="term" value="C:cell outer membrane"/>
    <property type="evidence" value="ECO:0007669"/>
    <property type="project" value="UniProtKB-SubCell"/>
</dbReference>
<dbReference type="Proteomes" id="UP000249819">
    <property type="component" value="Unassembled WGS sequence"/>
</dbReference>
<dbReference type="GO" id="GO:1990281">
    <property type="term" value="C:efflux pump complex"/>
    <property type="evidence" value="ECO:0007669"/>
    <property type="project" value="TreeGrafter"/>
</dbReference>
<keyword evidence="10" id="KW-1185">Reference proteome</keyword>
<keyword evidence="6" id="KW-0472">Membrane</keyword>
<dbReference type="OrthoDB" id="940457at2"/>
<dbReference type="InterPro" id="IPR003423">
    <property type="entry name" value="OMP_efflux"/>
</dbReference>
<accession>A0A327VQG2</accession>
<comment type="caution">
    <text evidence="9">The sequence shown here is derived from an EMBL/GenBank/DDBJ whole genome shotgun (WGS) entry which is preliminary data.</text>
</comment>